<gene>
    <name evidence="2" type="ORF">ACFSHS_20585</name>
</gene>
<dbReference type="PROSITE" id="PS51186">
    <property type="entry name" value="GNAT"/>
    <property type="match status" value="1"/>
</dbReference>
<organism evidence="2 3">
    <name type="scientific">Blastococcus deserti</name>
    <dbReference type="NCBI Taxonomy" id="2259033"/>
    <lineage>
        <taxon>Bacteria</taxon>
        <taxon>Bacillati</taxon>
        <taxon>Actinomycetota</taxon>
        <taxon>Actinomycetes</taxon>
        <taxon>Geodermatophilales</taxon>
        <taxon>Geodermatophilaceae</taxon>
        <taxon>Blastococcus</taxon>
    </lineage>
</organism>
<dbReference type="PANTHER" id="PTHR43233:SF1">
    <property type="entry name" value="FAMILY N-ACETYLTRANSFERASE, PUTATIVE (AFU_ORTHOLOGUE AFUA_6G03350)-RELATED"/>
    <property type="match status" value="1"/>
</dbReference>
<dbReference type="EMBL" id="JBHUHP010000030">
    <property type="protein sequence ID" value="MFD2093970.1"/>
    <property type="molecule type" value="Genomic_DNA"/>
</dbReference>
<dbReference type="Gene3D" id="3.40.630.30">
    <property type="match status" value="1"/>
</dbReference>
<dbReference type="Proteomes" id="UP001597402">
    <property type="component" value="Unassembled WGS sequence"/>
</dbReference>
<evidence type="ECO:0000259" key="1">
    <source>
        <dbReference type="PROSITE" id="PS51186"/>
    </source>
</evidence>
<dbReference type="InterPro" id="IPR053144">
    <property type="entry name" value="Acetyltransferase_Butenolide"/>
</dbReference>
<sequence length="163" mass="17640">MPTRGDVAALLSTRSTLRRIGPYEITDDPDRVDVDVVHAFLSQVSYWRKGVARARVATSVRMSLPLSVHLLTTEPTMVGFARVVTDTVTHAWLDDVFVLPEHRRQGLAGALIEAALTHPAVADASFQLLLTADAHALYARHGFRPFPDPAALMARAPGPAPAA</sequence>
<dbReference type="InterPro" id="IPR016181">
    <property type="entry name" value="Acyl_CoA_acyltransferase"/>
</dbReference>
<dbReference type="PANTHER" id="PTHR43233">
    <property type="entry name" value="FAMILY N-ACETYLTRANSFERASE, PUTATIVE (AFU_ORTHOLOGUE AFUA_6G03350)-RELATED"/>
    <property type="match status" value="1"/>
</dbReference>
<name>A0ABW4XGW3_9ACTN</name>
<dbReference type="EC" id="2.3.-.-" evidence="2"/>
<keyword evidence="2" id="KW-0012">Acyltransferase</keyword>
<dbReference type="InterPro" id="IPR000182">
    <property type="entry name" value="GNAT_dom"/>
</dbReference>
<accession>A0ABW4XGW3</accession>
<feature type="domain" description="N-acetyltransferase" evidence="1">
    <location>
        <begin position="23"/>
        <end position="158"/>
    </location>
</feature>
<keyword evidence="3" id="KW-1185">Reference proteome</keyword>
<keyword evidence="2" id="KW-0808">Transferase</keyword>
<comment type="caution">
    <text evidence="2">The sequence shown here is derived from an EMBL/GenBank/DDBJ whole genome shotgun (WGS) entry which is preliminary data.</text>
</comment>
<reference evidence="3" key="1">
    <citation type="journal article" date="2019" name="Int. J. Syst. Evol. Microbiol.">
        <title>The Global Catalogue of Microorganisms (GCM) 10K type strain sequencing project: providing services to taxonomists for standard genome sequencing and annotation.</title>
        <authorList>
            <consortium name="The Broad Institute Genomics Platform"/>
            <consortium name="The Broad Institute Genome Sequencing Center for Infectious Disease"/>
            <person name="Wu L."/>
            <person name="Ma J."/>
        </authorList>
    </citation>
    <scope>NUCLEOTIDE SEQUENCE [LARGE SCALE GENOMIC DNA]</scope>
    <source>
        <strain evidence="3">JCM 3338</strain>
    </source>
</reference>
<dbReference type="CDD" id="cd04301">
    <property type="entry name" value="NAT_SF"/>
    <property type="match status" value="1"/>
</dbReference>
<evidence type="ECO:0000313" key="2">
    <source>
        <dbReference type="EMBL" id="MFD2093970.1"/>
    </source>
</evidence>
<dbReference type="Pfam" id="PF13508">
    <property type="entry name" value="Acetyltransf_7"/>
    <property type="match status" value="1"/>
</dbReference>
<proteinExistence type="predicted"/>
<dbReference type="GO" id="GO:0016746">
    <property type="term" value="F:acyltransferase activity"/>
    <property type="evidence" value="ECO:0007669"/>
    <property type="project" value="UniProtKB-KW"/>
</dbReference>
<protein>
    <submittedName>
        <fullName evidence="2">GNAT family N-acetyltransferase</fullName>
        <ecNumber evidence="2">2.3.-.-</ecNumber>
    </submittedName>
</protein>
<dbReference type="SUPFAM" id="SSF55729">
    <property type="entry name" value="Acyl-CoA N-acyltransferases (Nat)"/>
    <property type="match status" value="1"/>
</dbReference>
<evidence type="ECO:0000313" key="3">
    <source>
        <dbReference type="Proteomes" id="UP001597402"/>
    </source>
</evidence>
<dbReference type="RefSeq" id="WP_376880243.1">
    <property type="nucleotide sequence ID" value="NZ_JBHUHP010000030.1"/>
</dbReference>